<reference evidence="4" key="1">
    <citation type="journal article" date="2020" name="mSystems">
        <title>Genome- and Community-Level Interaction Insights into Carbon Utilization and Element Cycling Functions of Hydrothermarchaeota in Hydrothermal Sediment.</title>
        <authorList>
            <person name="Zhou Z."/>
            <person name="Liu Y."/>
            <person name="Xu W."/>
            <person name="Pan J."/>
            <person name="Luo Z.H."/>
            <person name="Li M."/>
        </authorList>
    </citation>
    <scope>NUCLEOTIDE SEQUENCE [LARGE SCALE GENOMIC DNA]</scope>
    <source>
        <strain evidence="4">HyVt-19</strain>
    </source>
</reference>
<feature type="transmembrane region" description="Helical" evidence="2">
    <location>
        <begin position="20"/>
        <end position="42"/>
    </location>
</feature>
<feature type="compositionally biased region" description="Acidic residues" evidence="1">
    <location>
        <begin position="118"/>
        <end position="131"/>
    </location>
</feature>
<feature type="domain" description="SPOR" evidence="3">
    <location>
        <begin position="131"/>
        <end position="210"/>
    </location>
</feature>
<evidence type="ECO:0000259" key="3">
    <source>
        <dbReference type="PROSITE" id="PS51724"/>
    </source>
</evidence>
<keyword evidence="2" id="KW-1133">Transmembrane helix</keyword>
<dbReference type="GO" id="GO:0042834">
    <property type="term" value="F:peptidoglycan binding"/>
    <property type="evidence" value="ECO:0007669"/>
    <property type="project" value="InterPro"/>
</dbReference>
<gene>
    <name evidence="4" type="ORF">ENG14_02045</name>
</gene>
<dbReference type="AlphaFoldDB" id="A0A7C0WUR0"/>
<protein>
    <submittedName>
        <fullName evidence="4">SPOR domain-containing protein</fullName>
    </submittedName>
</protein>
<dbReference type="SUPFAM" id="SSF110997">
    <property type="entry name" value="Sporulation related repeat"/>
    <property type="match status" value="1"/>
</dbReference>
<accession>A0A7C0WUR0</accession>
<evidence type="ECO:0000313" key="4">
    <source>
        <dbReference type="EMBL" id="HDL89666.1"/>
    </source>
</evidence>
<dbReference type="EMBL" id="DQZW01000097">
    <property type="protein sequence ID" value="HDL89666.1"/>
    <property type="molecule type" value="Genomic_DNA"/>
</dbReference>
<name>A0A7C0WUR0_9BACT</name>
<comment type="caution">
    <text evidence="4">The sequence shown here is derived from an EMBL/GenBank/DDBJ whole genome shotgun (WGS) entry which is preliminary data.</text>
</comment>
<feature type="region of interest" description="Disordered" evidence="1">
    <location>
        <begin position="98"/>
        <end position="132"/>
    </location>
</feature>
<evidence type="ECO:0000256" key="1">
    <source>
        <dbReference type="SAM" id="MobiDB-lite"/>
    </source>
</evidence>
<proteinExistence type="predicted"/>
<dbReference type="InterPro" id="IPR036680">
    <property type="entry name" value="SPOR-like_sf"/>
</dbReference>
<evidence type="ECO:0000256" key="2">
    <source>
        <dbReference type="SAM" id="Phobius"/>
    </source>
</evidence>
<dbReference type="PROSITE" id="PS51724">
    <property type="entry name" value="SPOR"/>
    <property type="match status" value="1"/>
</dbReference>
<keyword evidence="2" id="KW-0472">Membrane</keyword>
<keyword evidence="2" id="KW-0812">Transmembrane</keyword>
<dbReference type="Gene3D" id="3.30.70.1070">
    <property type="entry name" value="Sporulation related repeat"/>
    <property type="match status" value="1"/>
</dbReference>
<dbReference type="Proteomes" id="UP000886355">
    <property type="component" value="Unassembled WGS sequence"/>
</dbReference>
<organism evidence="4">
    <name type="scientific">Thermodesulforhabdus norvegica</name>
    <dbReference type="NCBI Taxonomy" id="39841"/>
    <lineage>
        <taxon>Bacteria</taxon>
        <taxon>Pseudomonadati</taxon>
        <taxon>Thermodesulfobacteriota</taxon>
        <taxon>Syntrophobacteria</taxon>
        <taxon>Syntrophobacterales</taxon>
        <taxon>Thermodesulforhabdaceae</taxon>
        <taxon>Thermodesulforhabdus</taxon>
    </lineage>
</organism>
<dbReference type="InterPro" id="IPR007730">
    <property type="entry name" value="SPOR-like_dom"/>
</dbReference>
<sequence>MKTGFQKGNKKKGIRFELTIPQALLLGAVICGLMLWMFGLGLTVGRGISPDTGEKTKNLLQKAAIKLGYKPAAPLLPPSYSKAIEEAEKMELSLTYHKALTTPAPPSRKTLKPKPEPEPEEEPKEISDEENTGTAGFTVLVASFKEPKNASNLERILKSKGYPVTKQTVKIKNVTWHRVLVGNFETREDALRFVELFNKKEKMEGIVIQR</sequence>
<dbReference type="Pfam" id="PF05036">
    <property type="entry name" value="SPOR"/>
    <property type="match status" value="1"/>
</dbReference>